<keyword evidence="2" id="KW-0677">Repeat</keyword>
<dbReference type="PANTHER" id="PTHR11364:SF27">
    <property type="entry name" value="SULFURTRANSFERASE"/>
    <property type="match status" value="1"/>
</dbReference>
<keyword evidence="5" id="KW-1185">Reference proteome</keyword>
<dbReference type="EMBL" id="BAAAYV010000006">
    <property type="protein sequence ID" value="GAA3657075.1"/>
    <property type="molecule type" value="Genomic_DNA"/>
</dbReference>
<feature type="domain" description="Rhodanese" evidence="3">
    <location>
        <begin position="169"/>
        <end position="275"/>
    </location>
</feature>
<dbReference type="Proteomes" id="UP001410795">
    <property type="component" value="Unassembled WGS sequence"/>
</dbReference>
<dbReference type="RefSeq" id="WP_221858539.1">
    <property type="nucleotide sequence ID" value="NZ_BAAAYV010000006.1"/>
</dbReference>
<dbReference type="PROSITE" id="PS50206">
    <property type="entry name" value="RHODANESE_3"/>
    <property type="match status" value="2"/>
</dbReference>
<organism evidence="4 5">
    <name type="scientific">Microbacterium marinilacus</name>
    <dbReference type="NCBI Taxonomy" id="415209"/>
    <lineage>
        <taxon>Bacteria</taxon>
        <taxon>Bacillati</taxon>
        <taxon>Actinomycetota</taxon>
        <taxon>Actinomycetes</taxon>
        <taxon>Micrococcales</taxon>
        <taxon>Microbacteriaceae</taxon>
        <taxon>Microbacterium</taxon>
    </lineage>
</organism>
<evidence type="ECO:0000256" key="1">
    <source>
        <dbReference type="ARBA" id="ARBA00022679"/>
    </source>
</evidence>
<dbReference type="SMART" id="SM00450">
    <property type="entry name" value="RHOD"/>
    <property type="match status" value="2"/>
</dbReference>
<dbReference type="CDD" id="cd01448">
    <property type="entry name" value="TST_Repeat_1"/>
    <property type="match status" value="1"/>
</dbReference>
<evidence type="ECO:0000313" key="5">
    <source>
        <dbReference type="Proteomes" id="UP001410795"/>
    </source>
</evidence>
<evidence type="ECO:0000259" key="3">
    <source>
        <dbReference type="PROSITE" id="PS50206"/>
    </source>
</evidence>
<dbReference type="CDD" id="cd01449">
    <property type="entry name" value="TST_Repeat_2"/>
    <property type="match status" value="1"/>
</dbReference>
<sequence>MSDALITADRLARMVDAGEPVTILDVRWTLGGPDGRPLHEAGHIPGAVYVDLHHELADPSQPPTEGRHPLPPVDRLQASARAWGVSAGRPVVVYDDSSGMAAARAWWLLRYAGVHDVRVLDGALSAWTRAGHGLDQGPVTARPGDVELRYGALPVLTPDAAAAFPRIGTLLDARAAERYRGDSEPIDPRAGHIPGAVSAPTTGNLDADGGFLEPGSVRARFESLGVDLGAPVAVYCGSGVTAAHTLLALSAAGVDGVLYPGSWSQWSNLPDRPVATGDHP</sequence>
<accession>A0ABP7BD05</accession>
<evidence type="ECO:0000313" key="4">
    <source>
        <dbReference type="EMBL" id="GAA3657075.1"/>
    </source>
</evidence>
<dbReference type="InterPro" id="IPR045078">
    <property type="entry name" value="TST/MPST-like"/>
</dbReference>
<keyword evidence="1" id="KW-0808">Transferase</keyword>
<evidence type="ECO:0000256" key="2">
    <source>
        <dbReference type="ARBA" id="ARBA00022737"/>
    </source>
</evidence>
<comment type="caution">
    <text evidence="4">The sequence shown here is derived from an EMBL/GenBank/DDBJ whole genome shotgun (WGS) entry which is preliminary data.</text>
</comment>
<dbReference type="InterPro" id="IPR036873">
    <property type="entry name" value="Rhodanese-like_dom_sf"/>
</dbReference>
<dbReference type="InterPro" id="IPR001763">
    <property type="entry name" value="Rhodanese-like_dom"/>
</dbReference>
<feature type="domain" description="Rhodanese" evidence="3">
    <location>
        <begin position="17"/>
        <end position="136"/>
    </location>
</feature>
<proteinExistence type="predicted"/>
<reference evidence="5" key="1">
    <citation type="journal article" date="2019" name="Int. J. Syst. Evol. Microbiol.">
        <title>The Global Catalogue of Microorganisms (GCM) 10K type strain sequencing project: providing services to taxonomists for standard genome sequencing and annotation.</title>
        <authorList>
            <consortium name="The Broad Institute Genomics Platform"/>
            <consortium name="The Broad Institute Genome Sequencing Center for Infectious Disease"/>
            <person name="Wu L."/>
            <person name="Ma J."/>
        </authorList>
    </citation>
    <scope>NUCLEOTIDE SEQUENCE [LARGE SCALE GENOMIC DNA]</scope>
    <source>
        <strain evidence="5">JCM 16546</strain>
    </source>
</reference>
<protein>
    <submittedName>
        <fullName evidence="4">Sulfurtransferase</fullName>
    </submittedName>
</protein>
<dbReference type="Gene3D" id="3.40.250.10">
    <property type="entry name" value="Rhodanese-like domain"/>
    <property type="match status" value="2"/>
</dbReference>
<dbReference type="SUPFAM" id="SSF52821">
    <property type="entry name" value="Rhodanese/Cell cycle control phosphatase"/>
    <property type="match status" value="2"/>
</dbReference>
<dbReference type="Pfam" id="PF00581">
    <property type="entry name" value="Rhodanese"/>
    <property type="match status" value="2"/>
</dbReference>
<name>A0ABP7BD05_9MICO</name>
<dbReference type="PANTHER" id="PTHR11364">
    <property type="entry name" value="THIOSULFATE SULFERTANSFERASE"/>
    <property type="match status" value="1"/>
</dbReference>
<gene>
    <name evidence="4" type="ORF">GCM10022202_16710</name>
</gene>